<dbReference type="Gene3D" id="3.40.50.360">
    <property type="match status" value="1"/>
</dbReference>
<keyword evidence="4" id="KW-1185">Reference proteome</keyword>
<evidence type="ECO:0000313" key="2">
    <source>
        <dbReference type="EMBL" id="ARM19928.1"/>
    </source>
</evidence>
<proteinExistence type="predicted"/>
<dbReference type="GO" id="GO:0046872">
    <property type="term" value="F:metal ion binding"/>
    <property type="evidence" value="ECO:0007669"/>
    <property type="project" value="InterPro"/>
</dbReference>
<protein>
    <submittedName>
        <fullName evidence="3">Hydrogenosomal oxygen reductase</fullName>
    </submittedName>
</protein>
<organism evidence="3 4">
    <name type="scientific">Tritrichomonas foetus</name>
    <dbReference type="NCBI Taxonomy" id="1144522"/>
    <lineage>
        <taxon>Eukaryota</taxon>
        <taxon>Metamonada</taxon>
        <taxon>Parabasalia</taxon>
        <taxon>Tritrichomonadida</taxon>
        <taxon>Tritrichomonadidae</taxon>
        <taxon>Tritrichomonas</taxon>
    </lineage>
</organism>
<dbReference type="AlphaFoldDB" id="A0A1J4JGD8"/>
<dbReference type="SUPFAM" id="SSF52218">
    <property type="entry name" value="Flavoproteins"/>
    <property type="match status" value="1"/>
</dbReference>
<dbReference type="SMART" id="SM00849">
    <property type="entry name" value="Lactamase_B"/>
    <property type="match status" value="1"/>
</dbReference>
<dbReference type="InterPro" id="IPR016440">
    <property type="entry name" value="Rubredoxin-O_OxRdtase"/>
</dbReference>
<dbReference type="EMBL" id="MLAK01001067">
    <property type="protein sequence ID" value="OHS98254.1"/>
    <property type="molecule type" value="Genomic_DNA"/>
</dbReference>
<reference evidence="3 4" key="2">
    <citation type="submission" date="2016-10" db="EMBL/GenBank/DDBJ databases">
        <authorList>
            <person name="Benchimol M."/>
            <person name="Almeida L.G."/>
            <person name="Vasconcelos A.T."/>
            <person name="Perreira-Neves A."/>
            <person name="Rosa I.A."/>
            <person name="Tasca T."/>
            <person name="Bogo M.R."/>
            <person name="de Souza W."/>
        </authorList>
    </citation>
    <scope>NUCLEOTIDE SEQUENCE [LARGE SCALE GENOMIC DNA]</scope>
    <source>
        <strain evidence="3 4">K</strain>
    </source>
</reference>
<sequence length="422" mass="47571">MLKSIFHRKLSAAAMDAGVTEVAKNVLWIGCNDWDLREFHSMRSPVGTSYNSYLIQSSKPTIIDAVKAPFYDQWVSRLQSIYGEDLHGISYILMQHAEPDHTSALPILLQRFPHIQLLCTKENYDTLSRFYCNKNWNYKLVKLGEQIQLGDKTVVMAGIPMAHWPEQAVTYIPDQKILFTSDVFGQHIATTKRFVDEIDQCLFYNELKSYYANILLRLRNPVLKALKTAASLPGIDMILPSHGVGLRRPEDIARATKIYADFANQVPTKKLSVLYECNWFGAEKMAEAVASGAGKEGIDVKMFHARRTHITNVATEMIDSAGIAVGSACLHESILPDLAGHLNYLKCLNIRDKVGSIFGTYGWSKNVIPKEVRQQLFTPTKVKEVSEPILAHWSPDDNDLRRCEELGKLLGKSVKEVLDKSK</sequence>
<name>A0A1J4JGD8_9EUKA</name>
<dbReference type="InterPro" id="IPR045761">
    <property type="entry name" value="ODP_dom"/>
</dbReference>
<dbReference type="RefSeq" id="XP_068351391.1">
    <property type="nucleotide sequence ID" value="XM_068510214.1"/>
</dbReference>
<dbReference type="VEuPathDB" id="TrichDB:TRFO_35379"/>
<evidence type="ECO:0000313" key="3">
    <source>
        <dbReference type="EMBL" id="OHS98254.1"/>
    </source>
</evidence>
<evidence type="ECO:0000259" key="1">
    <source>
        <dbReference type="PROSITE" id="PS50902"/>
    </source>
</evidence>
<dbReference type="InterPro" id="IPR029039">
    <property type="entry name" value="Flavoprotein-like_sf"/>
</dbReference>
<dbReference type="Gene3D" id="3.60.15.10">
    <property type="entry name" value="Ribonuclease Z/Hydroxyacylglutathione hydrolase-like"/>
    <property type="match status" value="1"/>
</dbReference>
<dbReference type="GO" id="GO:0009055">
    <property type="term" value="F:electron transfer activity"/>
    <property type="evidence" value="ECO:0007669"/>
    <property type="project" value="InterPro"/>
</dbReference>
<dbReference type="PIRSF" id="PIRSF005243">
    <property type="entry name" value="ROO"/>
    <property type="match status" value="1"/>
</dbReference>
<dbReference type="PROSITE" id="PS50902">
    <property type="entry name" value="FLAVODOXIN_LIKE"/>
    <property type="match status" value="1"/>
</dbReference>
<dbReference type="InterPro" id="IPR036866">
    <property type="entry name" value="RibonucZ/Hydroxyglut_hydro"/>
</dbReference>
<dbReference type="EMBL" id="KX579696">
    <property type="protein sequence ID" value="ARM19928.1"/>
    <property type="molecule type" value="Genomic_DNA"/>
</dbReference>
<feature type="domain" description="Flavodoxin-like" evidence="1">
    <location>
        <begin position="271"/>
        <end position="411"/>
    </location>
</feature>
<dbReference type="GeneID" id="94844918"/>
<dbReference type="GO" id="GO:0016491">
    <property type="term" value="F:oxidoreductase activity"/>
    <property type="evidence" value="ECO:0007669"/>
    <property type="project" value="InterPro"/>
</dbReference>
<dbReference type="InterPro" id="IPR008254">
    <property type="entry name" value="Flavodoxin/NO_synth"/>
</dbReference>
<dbReference type="GO" id="GO:0010181">
    <property type="term" value="F:FMN binding"/>
    <property type="evidence" value="ECO:0007669"/>
    <property type="project" value="InterPro"/>
</dbReference>
<evidence type="ECO:0000313" key="4">
    <source>
        <dbReference type="Proteomes" id="UP000179807"/>
    </source>
</evidence>
<dbReference type="Proteomes" id="UP000179807">
    <property type="component" value="Unassembled WGS sequence"/>
</dbReference>
<accession>A0A1J4JGD8</accession>
<dbReference type="PANTHER" id="PTHR43717:SF1">
    <property type="entry name" value="ANAEROBIC NITRIC OXIDE REDUCTASE FLAVORUBREDOXIN"/>
    <property type="match status" value="1"/>
</dbReference>
<dbReference type="SUPFAM" id="SSF56281">
    <property type="entry name" value="Metallo-hydrolase/oxidoreductase"/>
    <property type="match status" value="1"/>
</dbReference>
<dbReference type="CDD" id="cd07709">
    <property type="entry name" value="flavodiiron_proteins_MBL-fold"/>
    <property type="match status" value="1"/>
</dbReference>
<dbReference type="OrthoDB" id="432169at2759"/>
<gene>
    <name evidence="3" type="ORF">TRFO_35379</name>
</gene>
<reference evidence="2" key="1">
    <citation type="submission" date="2016-07" db="EMBL/GenBank/DDBJ databases">
        <authorList>
            <person name="Rosa I.A."/>
            <person name="Brigido M.C."/>
            <person name="Santos E.O."/>
            <person name="Almeida L.G.P."/>
            <person name="Zingalli R.B."/>
            <person name="Vasconcelos A.T.R."/>
            <person name="Souza W."/>
            <person name="Benchimol M."/>
        </authorList>
    </citation>
    <scope>NUCLEOTIDE SEQUENCE</scope>
    <source>
        <strain evidence="2">35379</strain>
    </source>
</reference>
<dbReference type="InterPro" id="IPR001279">
    <property type="entry name" value="Metallo-B-lactamas"/>
</dbReference>
<dbReference type="Pfam" id="PF19583">
    <property type="entry name" value="ODP"/>
    <property type="match status" value="1"/>
</dbReference>
<reference evidence="2" key="3">
    <citation type="journal article" date="2017" name="Biol. Cell">
        <title>The costa of trichomonads: A complex macromolecular cytoskeleton structure made of uncommon proteins.</title>
        <authorList>
            <person name="de Andrade Rosa I."/>
            <person name="Brigido M.C."/>
            <person name="de Oliveira Santos E."/>
            <person name="Gonzaga L."/>
            <person name="Zingali R.B."/>
            <person name="de Vasconcelos A.T."/>
            <person name="de Souza W."/>
            <person name="Benchimol M."/>
        </authorList>
    </citation>
    <scope>NUCLEOTIDE SEQUENCE</scope>
    <source>
        <strain evidence="2">35379</strain>
    </source>
</reference>
<dbReference type="PANTHER" id="PTHR43717">
    <property type="entry name" value="ANAEROBIC NITRIC OXIDE REDUCTASE FLAVORUBREDOXIN"/>
    <property type="match status" value="1"/>
</dbReference>